<dbReference type="GO" id="GO:0000160">
    <property type="term" value="P:phosphorelay signal transduction system"/>
    <property type="evidence" value="ECO:0007669"/>
    <property type="project" value="UniProtKB-KW"/>
</dbReference>
<dbReference type="EnsemblPlants" id="AET3Gv20388900.5">
    <property type="protein sequence ID" value="AET3Gv20388900.5"/>
    <property type="gene ID" value="AET3Gv20388900"/>
</dbReference>
<keyword evidence="1" id="KW-0902">Two-component regulatory system</keyword>
<keyword evidence="5" id="KW-0539">Nucleus</keyword>
<dbReference type="AlphaFoldDB" id="A0A453ELC0"/>
<evidence type="ECO:0000256" key="5">
    <source>
        <dbReference type="ARBA" id="ARBA00023242"/>
    </source>
</evidence>
<evidence type="ECO:0000313" key="7">
    <source>
        <dbReference type="Proteomes" id="UP000015105"/>
    </source>
</evidence>
<evidence type="ECO:0000313" key="6">
    <source>
        <dbReference type="EnsemblPlants" id="AET3Gv20388900.5"/>
    </source>
</evidence>
<accession>A0A453ELC0</accession>
<organism evidence="6 7">
    <name type="scientific">Aegilops tauschii subsp. strangulata</name>
    <name type="common">Goatgrass</name>
    <dbReference type="NCBI Taxonomy" id="200361"/>
    <lineage>
        <taxon>Eukaryota</taxon>
        <taxon>Viridiplantae</taxon>
        <taxon>Streptophyta</taxon>
        <taxon>Embryophyta</taxon>
        <taxon>Tracheophyta</taxon>
        <taxon>Spermatophyta</taxon>
        <taxon>Magnoliopsida</taxon>
        <taxon>Liliopsida</taxon>
        <taxon>Poales</taxon>
        <taxon>Poaceae</taxon>
        <taxon>BOP clade</taxon>
        <taxon>Pooideae</taxon>
        <taxon>Triticodae</taxon>
        <taxon>Triticeae</taxon>
        <taxon>Triticinae</taxon>
        <taxon>Aegilops</taxon>
    </lineage>
</organism>
<evidence type="ECO:0000256" key="3">
    <source>
        <dbReference type="ARBA" id="ARBA00023125"/>
    </source>
</evidence>
<sequence>MERQKTVMKEITHGACNYLLKPARIEELWNIWQHVVWSVELYRKFISALNHLGIDKGVPKRILMLRNSLGKMLQVVYRLATLL</sequence>
<evidence type="ECO:0000256" key="1">
    <source>
        <dbReference type="ARBA" id="ARBA00023012"/>
    </source>
</evidence>
<dbReference type="GO" id="GO:0003677">
    <property type="term" value="F:DNA binding"/>
    <property type="evidence" value="ECO:0007669"/>
    <property type="project" value="UniProtKB-KW"/>
</dbReference>
<dbReference type="NCBIfam" id="TIGR01557">
    <property type="entry name" value="myb_SHAQKYF"/>
    <property type="match status" value="1"/>
</dbReference>
<proteinExistence type="predicted"/>
<evidence type="ECO:0008006" key="8">
    <source>
        <dbReference type="Google" id="ProtNLM"/>
    </source>
</evidence>
<dbReference type="EnsemblPlants" id="AET3Gv20388900.6">
    <property type="protein sequence ID" value="AET3Gv20388900.6"/>
    <property type="gene ID" value="AET3Gv20388900"/>
</dbReference>
<dbReference type="Gramene" id="AET3Gv20388900.5">
    <property type="protein sequence ID" value="AET3Gv20388900.5"/>
    <property type="gene ID" value="AET3Gv20388900"/>
</dbReference>
<keyword evidence="2" id="KW-0805">Transcription regulation</keyword>
<dbReference type="Gramene" id="AET3Gv20388900.6">
    <property type="protein sequence ID" value="AET3Gv20388900.6"/>
    <property type="gene ID" value="AET3Gv20388900"/>
</dbReference>
<dbReference type="InterPro" id="IPR006447">
    <property type="entry name" value="Myb_dom_plants"/>
</dbReference>
<dbReference type="EnsemblPlants" id="AET3Gv20388900.4">
    <property type="protein sequence ID" value="AET3Gv20388900.4"/>
    <property type="gene ID" value="AET3Gv20388900"/>
</dbReference>
<dbReference type="Gene3D" id="1.10.10.60">
    <property type="entry name" value="Homeodomain-like"/>
    <property type="match status" value="1"/>
</dbReference>
<dbReference type="STRING" id="200361.A0A453ELC0"/>
<dbReference type="Gramene" id="AET3Gv20388900.4">
    <property type="protein sequence ID" value="AET3Gv20388900.4"/>
    <property type="gene ID" value="AET3Gv20388900"/>
</dbReference>
<dbReference type="PANTHER" id="PTHR43874:SF205">
    <property type="entry name" value="TWO-COMPONENT RESPONSE REGULATOR ORR23"/>
    <property type="match status" value="1"/>
</dbReference>
<keyword evidence="3" id="KW-0238">DNA-binding</keyword>
<dbReference type="GO" id="GO:0009736">
    <property type="term" value="P:cytokinin-activated signaling pathway"/>
    <property type="evidence" value="ECO:0007669"/>
    <property type="project" value="InterPro"/>
</dbReference>
<dbReference type="Proteomes" id="UP000015105">
    <property type="component" value="Chromosome 3D"/>
</dbReference>
<protein>
    <recommendedName>
        <fullName evidence="8">Response regulatory domain-containing protein</fullName>
    </recommendedName>
</protein>
<keyword evidence="7" id="KW-1185">Reference proteome</keyword>
<reference evidence="6" key="5">
    <citation type="journal article" date="2021" name="G3 (Bethesda)">
        <title>Aegilops tauschii genome assembly Aet v5.0 features greater sequence contiguity and improved annotation.</title>
        <authorList>
            <person name="Wang L."/>
            <person name="Zhu T."/>
            <person name="Rodriguez J.C."/>
            <person name="Deal K.R."/>
            <person name="Dubcovsky J."/>
            <person name="McGuire P.E."/>
            <person name="Lux T."/>
            <person name="Spannagl M."/>
            <person name="Mayer K.F.X."/>
            <person name="Baldrich P."/>
            <person name="Meyers B.C."/>
            <person name="Huo N."/>
            <person name="Gu Y.Q."/>
            <person name="Zhou H."/>
            <person name="Devos K.M."/>
            <person name="Bennetzen J.L."/>
            <person name="Unver T."/>
            <person name="Budak H."/>
            <person name="Gulick P.J."/>
            <person name="Galiba G."/>
            <person name="Kalapos B."/>
            <person name="Nelson D.R."/>
            <person name="Li P."/>
            <person name="You F.M."/>
            <person name="Luo M.C."/>
            <person name="Dvorak J."/>
        </authorList>
    </citation>
    <scope>NUCLEOTIDE SEQUENCE [LARGE SCALE GENOMIC DNA]</scope>
    <source>
        <strain evidence="6">cv. AL8/78</strain>
    </source>
</reference>
<reference evidence="6" key="4">
    <citation type="submission" date="2019-03" db="UniProtKB">
        <authorList>
            <consortium name="EnsemblPlants"/>
        </authorList>
    </citation>
    <scope>IDENTIFICATION</scope>
</reference>
<reference evidence="7" key="2">
    <citation type="journal article" date="2017" name="Nat. Plants">
        <title>The Aegilops tauschii genome reveals multiple impacts of transposons.</title>
        <authorList>
            <person name="Zhao G."/>
            <person name="Zou C."/>
            <person name="Li K."/>
            <person name="Wang K."/>
            <person name="Li T."/>
            <person name="Gao L."/>
            <person name="Zhang X."/>
            <person name="Wang H."/>
            <person name="Yang Z."/>
            <person name="Liu X."/>
            <person name="Jiang W."/>
            <person name="Mao L."/>
            <person name="Kong X."/>
            <person name="Jiao Y."/>
            <person name="Jia J."/>
        </authorList>
    </citation>
    <scope>NUCLEOTIDE SEQUENCE [LARGE SCALE GENOMIC DNA]</scope>
    <source>
        <strain evidence="7">cv. AL8/78</strain>
    </source>
</reference>
<dbReference type="InterPro" id="IPR045279">
    <property type="entry name" value="ARR-like"/>
</dbReference>
<evidence type="ECO:0000256" key="2">
    <source>
        <dbReference type="ARBA" id="ARBA00023015"/>
    </source>
</evidence>
<keyword evidence="4" id="KW-0804">Transcription</keyword>
<name>A0A453ELC0_AEGTS</name>
<evidence type="ECO:0000256" key="4">
    <source>
        <dbReference type="ARBA" id="ARBA00023163"/>
    </source>
</evidence>
<reference evidence="7" key="1">
    <citation type="journal article" date="2014" name="Science">
        <title>Ancient hybridizations among the ancestral genomes of bread wheat.</title>
        <authorList>
            <consortium name="International Wheat Genome Sequencing Consortium,"/>
            <person name="Marcussen T."/>
            <person name="Sandve S.R."/>
            <person name="Heier L."/>
            <person name="Spannagl M."/>
            <person name="Pfeifer M."/>
            <person name="Jakobsen K.S."/>
            <person name="Wulff B.B."/>
            <person name="Steuernagel B."/>
            <person name="Mayer K.F."/>
            <person name="Olsen O.A."/>
        </authorList>
    </citation>
    <scope>NUCLEOTIDE SEQUENCE [LARGE SCALE GENOMIC DNA]</scope>
    <source>
        <strain evidence="7">cv. AL8/78</strain>
    </source>
</reference>
<reference evidence="6" key="3">
    <citation type="journal article" date="2017" name="Nature">
        <title>Genome sequence of the progenitor of the wheat D genome Aegilops tauschii.</title>
        <authorList>
            <person name="Luo M.C."/>
            <person name="Gu Y.Q."/>
            <person name="Puiu D."/>
            <person name="Wang H."/>
            <person name="Twardziok S.O."/>
            <person name="Deal K.R."/>
            <person name="Huo N."/>
            <person name="Zhu T."/>
            <person name="Wang L."/>
            <person name="Wang Y."/>
            <person name="McGuire P.E."/>
            <person name="Liu S."/>
            <person name="Long H."/>
            <person name="Ramasamy R.K."/>
            <person name="Rodriguez J.C."/>
            <person name="Van S.L."/>
            <person name="Yuan L."/>
            <person name="Wang Z."/>
            <person name="Xia Z."/>
            <person name="Xiao L."/>
            <person name="Anderson O.D."/>
            <person name="Ouyang S."/>
            <person name="Liang Y."/>
            <person name="Zimin A.V."/>
            <person name="Pertea G."/>
            <person name="Qi P."/>
            <person name="Bennetzen J.L."/>
            <person name="Dai X."/>
            <person name="Dawson M.W."/>
            <person name="Muller H.G."/>
            <person name="Kugler K."/>
            <person name="Rivarola-Duarte L."/>
            <person name="Spannagl M."/>
            <person name="Mayer K.F.X."/>
            <person name="Lu F.H."/>
            <person name="Bevan M.W."/>
            <person name="Leroy P."/>
            <person name="Li P."/>
            <person name="You F.M."/>
            <person name="Sun Q."/>
            <person name="Liu Z."/>
            <person name="Lyons E."/>
            <person name="Wicker T."/>
            <person name="Salzberg S.L."/>
            <person name="Devos K.M."/>
            <person name="Dvorak J."/>
        </authorList>
    </citation>
    <scope>NUCLEOTIDE SEQUENCE [LARGE SCALE GENOMIC DNA]</scope>
    <source>
        <strain evidence="6">cv. AL8/78</strain>
    </source>
</reference>
<dbReference type="PANTHER" id="PTHR43874">
    <property type="entry name" value="TWO-COMPONENT RESPONSE REGULATOR"/>
    <property type="match status" value="1"/>
</dbReference>